<evidence type="ECO:0000313" key="9">
    <source>
        <dbReference type="Proteomes" id="UP000478064"/>
    </source>
</evidence>
<dbReference type="Proteomes" id="UP000478064">
    <property type="component" value="Unassembled WGS sequence"/>
</dbReference>
<dbReference type="Proteomes" id="UP000466863">
    <property type="component" value="Unassembled WGS sequence"/>
</dbReference>
<dbReference type="EMBL" id="WIVT01000074">
    <property type="protein sequence ID" value="MQU19407.1"/>
    <property type="molecule type" value="Genomic_DNA"/>
</dbReference>
<keyword evidence="8" id="KW-1185">Reference proteome</keyword>
<dbReference type="EMBL" id="WIVV01000275">
    <property type="protein sequence ID" value="MQU46141.1"/>
    <property type="molecule type" value="Genomic_DNA"/>
</dbReference>
<evidence type="ECO:0000313" key="6">
    <source>
        <dbReference type="Proteomes" id="UP000443000"/>
    </source>
</evidence>
<dbReference type="Proteomes" id="UP000470186">
    <property type="component" value="Unassembled WGS sequence"/>
</dbReference>
<dbReference type="InterPro" id="IPR004322">
    <property type="entry name" value="Plasmid_replicase_bac"/>
</dbReference>
<evidence type="ECO:0000313" key="7">
    <source>
        <dbReference type="Proteomes" id="UP000466863"/>
    </source>
</evidence>
<proteinExistence type="predicted"/>
<evidence type="ECO:0000313" key="3">
    <source>
        <dbReference type="EMBL" id="MQU19407.1"/>
    </source>
</evidence>
<dbReference type="SMART" id="SM00942">
    <property type="entry name" value="PriCT_1"/>
    <property type="match status" value="1"/>
</dbReference>
<evidence type="ECO:0000313" key="4">
    <source>
        <dbReference type="EMBL" id="MQU35390.1"/>
    </source>
</evidence>
<dbReference type="EMBL" id="WIVU01000156">
    <property type="protein sequence ID" value="MQU09571.1"/>
    <property type="molecule type" value="Genomic_DNA"/>
</dbReference>
<dbReference type="RefSeq" id="WP_153328969.1">
    <property type="nucleotide sequence ID" value="NZ_WIVT01000074.1"/>
</dbReference>
<dbReference type="InterPro" id="IPR014820">
    <property type="entry name" value="PriCT_1"/>
</dbReference>
<comment type="caution">
    <text evidence="5">The sequence shown here is derived from an EMBL/GenBank/DDBJ whole genome shotgun (WGS) entry which is preliminary data.</text>
</comment>
<dbReference type="Gene3D" id="1.10.340.50">
    <property type="match status" value="1"/>
</dbReference>
<dbReference type="OrthoDB" id="5445431at2"/>
<dbReference type="AlphaFoldDB" id="A0A6I1WRC3"/>
<evidence type="ECO:0000313" key="8">
    <source>
        <dbReference type="Proteomes" id="UP000470186"/>
    </source>
</evidence>
<sequence length="310" mass="35013">MTQLQLFTSTLPAKPYYTDDLATGLHIAKAEIAKKAKYIQHNGPTHMLWLAFDIDRPGAAMDWSDRGAPAPNLTVMNRSNAHAHALYALQTPVRTAPDGRKAPLLYAAAVENALCELLDADRGYSGLIVKNPLHHHWQVTQWHHEAYELGELADYLDLKTPAQRKKVVADYGLGRNCTLFEELRNWSYRAIRQGWPAYRQWLDACVTRAQMINLNFSNPLPFSEVKATATSVAKWTHKRITESDFEYFVAKTHTSEIQARRGRLGGQAKGKTRREQGIELIAQGRTVEEVMAITGASRATIFNWKNRMEG</sequence>
<name>A0A6I1WRC3_9PSED</name>
<dbReference type="Pfam" id="PF03090">
    <property type="entry name" value="Replicase"/>
    <property type="match status" value="1"/>
</dbReference>
<organism evidence="5 7">
    <name type="scientific">Pseudomonas helleri</name>
    <dbReference type="NCBI Taxonomy" id="1608996"/>
    <lineage>
        <taxon>Bacteria</taxon>
        <taxon>Pseudomonadati</taxon>
        <taxon>Pseudomonadota</taxon>
        <taxon>Gammaproteobacteria</taxon>
        <taxon>Pseudomonadales</taxon>
        <taxon>Pseudomonadaceae</taxon>
        <taxon>Pseudomonas</taxon>
    </lineage>
</organism>
<protein>
    <submittedName>
        <fullName evidence="5">Plasmid replication protein</fullName>
    </submittedName>
</protein>
<evidence type="ECO:0000259" key="1">
    <source>
        <dbReference type="SMART" id="SM00942"/>
    </source>
</evidence>
<evidence type="ECO:0000313" key="2">
    <source>
        <dbReference type="EMBL" id="MQU09571.1"/>
    </source>
</evidence>
<accession>A0A6I1WRC3</accession>
<dbReference type="Pfam" id="PF08708">
    <property type="entry name" value="PriCT_1"/>
    <property type="match status" value="1"/>
</dbReference>
<dbReference type="Proteomes" id="UP000443000">
    <property type="component" value="Unassembled WGS sequence"/>
</dbReference>
<feature type="domain" description="Primase C-terminal 1" evidence="1">
    <location>
        <begin position="165"/>
        <end position="238"/>
    </location>
</feature>
<gene>
    <name evidence="3" type="ORF">GHN41_23650</name>
    <name evidence="2" type="ORF">GHO27_28465</name>
    <name evidence="5" type="ORF">GHO28_27135</name>
    <name evidence="4" type="ORF">GHO30_29240</name>
</gene>
<reference evidence="6 7" key="1">
    <citation type="submission" date="2019-10" db="EMBL/GenBank/DDBJ databases">
        <title>Evaluation of single-gene subtyping targets for Pseudomonas.</title>
        <authorList>
            <person name="Reichler S.J."/>
            <person name="Orsi R.H."/>
            <person name="Wiedmann M."/>
            <person name="Martin N.H."/>
            <person name="Murphy S.I."/>
        </authorList>
    </citation>
    <scope>NUCLEOTIDE SEQUENCE [LARGE SCALE GENOMIC DNA]</scope>
    <source>
        <strain evidence="3 6">FSL R10-1594</strain>
        <strain evidence="2 9">FSL R10-1637</strain>
        <strain evidence="5 7">FSL R10-1876</strain>
        <strain evidence="4 8">FSL R10-2107</strain>
    </source>
</reference>
<dbReference type="EMBL" id="WIVX01000340">
    <property type="protein sequence ID" value="MQU35390.1"/>
    <property type="molecule type" value="Genomic_DNA"/>
</dbReference>
<evidence type="ECO:0000313" key="5">
    <source>
        <dbReference type="EMBL" id="MQU46141.1"/>
    </source>
</evidence>